<name>A0A6G0T308_APHGL</name>
<keyword evidence="3" id="KW-1185">Reference proteome</keyword>
<keyword evidence="1" id="KW-0472">Membrane</keyword>
<evidence type="ECO:0000313" key="3">
    <source>
        <dbReference type="Proteomes" id="UP000475862"/>
    </source>
</evidence>
<dbReference type="EMBL" id="VYZN01000065">
    <property type="protein sequence ID" value="KAE9524584.1"/>
    <property type="molecule type" value="Genomic_DNA"/>
</dbReference>
<reference evidence="2 3" key="1">
    <citation type="submission" date="2019-08" db="EMBL/GenBank/DDBJ databases">
        <title>The genome of the soybean aphid Biotype 1, its phylome, world population structure and adaptation to the North American continent.</title>
        <authorList>
            <person name="Giordano R."/>
            <person name="Donthu R.K."/>
            <person name="Hernandez A.G."/>
            <person name="Wright C.L."/>
            <person name="Zimin A.V."/>
        </authorList>
    </citation>
    <scope>NUCLEOTIDE SEQUENCE [LARGE SCALE GENOMIC DNA]</scope>
    <source>
        <tissue evidence="2">Whole aphids</tissue>
    </source>
</reference>
<dbReference type="AlphaFoldDB" id="A0A6G0T308"/>
<keyword evidence="1" id="KW-1133">Transmembrane helix</keyword>
<sequence length="176" mass="20506">MFNDNNNHCVLVLVFSYLNYDRLAVGLYGVFDIVGRSVGVGRQKCLVGQRRQQQRVPLIGSVTSTVVVVVVFVSGQEQRVRTFDSVVDRLYGRCRRGRRKFRRRRRRAAQVHVTFGHRSMCPMYYYLGLRKPHETRRHKSFAVDNSHYHEAAHSDVNDSAFVVDPAEFHLRNEKRP</sequence>
<protein>
    <submittedName>
        <fullName evidence="2">Uncharacterized protein</fullName>
    </submittedName>
</protein>
<organism evidence="2 3">
    <name type="scientific">Aphis glycines</name>
    <name type="common">Soybean aphid</name>
    <dbReference type="NCBI Taxonomy" id="307491"/>
    <lineage>
        <taxon>Eukaryota</taxon>
        <taxon>Metazoa</taxon>
        <taxon>Ecdysozoa</taxon>
        <taxon>Arthropoda</taxon>
        <taxon>Hexapoda</taxon>
        <taxon>Insecta</taxon>
        <taxon>Pterygota</taxon>
        <taxon>Neoptera</taxon>
        <taxon>Paraneoptera</taxon>
        <taxon>Hemiptera</taxon>
        <taxon>Sternorrhyncha</taxon>
        <taxon>Aphidomorpha</taxon>
        <taxon>Aphidoidea</taxon>
        <taxon>Aphididae</taxon>
        <taxon>Aphidini</taxon>
        <taxon>Aphis</taxon>
        <taxon>Aphis</taxon>
    </lineage>
</organism>
<gene>
    <name evidence="2" type="ORF">AGLY_014634</name>
</gene>
<evidence type="ECO:0000313" key="2">
    <source>
        <dbReference type="EMBL" id="KAE9524584.1"/>
    </source>
</evidence>
<keyword evidence="1" id="KW-0812">Transmembrane</keyword>
<proteinExistence type="predicted"/>
<dbReference type="Proteomes" id="UP000475862">
    <property type="component" value="Unassembled WGS sequence"/>
</dbReference>
<accession>A0A6G0T308</accession>
<feature type="transmembrane region" description="Helical" evidence="1">
    <location>
        <begin position="56"/>
        <end position="75"/>
    </location>
</feature>
<comment type="caution">
    <text evidence="2">The sequence shown here is derived from an EMBL/GenBank/DDBJ whole genome shotgun (WGS) entry which is preliminary data.</text>
</comment>
<evidence type="ECO:0000256" key="1">
    <source>
        <dbReference type="SAM" id="Phobius"/>
    </source>
</evidence>